<protein>
    <recommendedName>
        <fullName evidence="2">AB hydrolase-1 domain-containing protein</fullName>
    </recommendedName>
</protein>
<dbReference type="SUPFAM" id="SSF53474">
    <property type="entry name" value="alpha/beta-Hydrolases"/>
    <property type="match status" value="1"/>
</dbReference>
<name>A0A0F8XQW1_9ZZZZ</name>
<sequence>CPPSQAQRMHDGIPNSELIIFERCGHYPFYEVPDEFFRVVSEWFKKHN</sequence>
<gene>
    <name evidence="1" type="ORF">LCGC14_2913930</name>
</gene>
<comment type="caution">
    <text evidence="1">The sequence shown here is derived from an EMBL/GenBank/DDBJ whole genome shotgun (WGS) entry which is preliminary data.</text>
</comment>
<dbReference type="Gene3D" id="3.40.50.1820">
    <property type="entry name" value="alpha/beta hydrolase"/>
    <property type="match status" value="1"/>
</dbReference>
<dbReference type="InterPro" id="IPR029058">
    <property type="entry name" value="AB_hydrolase_fold"/>
</dbReference>
<dbReference type="AlphaFoldDB" id="A0A0F8XQW1"/>
<feature type="non-terminal residue" evidence="1">
    <location>
        <position position="1"/>
    </location>
</feature>
<accession>A0A0F8XQW1</accession>
<evidence type="ECO:0000313" key="1">
    <source>
        <dbReference type="EMBL" id="KKK71437.1"/>
    </source>
</evidence>
<reference evidence="1" key="1">
    <citation type="journal article" date="2015" name="Nature">
        <title>Complex archaea that bridge the gap between prokaryotes and eukaryotes.</title>
        <authorList>
            <person name="Spang A."/>
            <person name="Saw J.H."/>
            <person name="Jorgensen S.L."/>
            <person name="Zaremba-Niedzwiedzka K."/>
            <person name="Martijn J."/>
            <person name="Lind A.E."/>
            <person name="van Eijk R."/>
            <person name="Schleper C."/>
            <person name="Guy L."/>
            <person name="Ettema T.J."/>
        </authorList>
    </citation>
    <scope>NUCLEOTIDE SEQUENCE</scope>
</reference>
<evidence type="ECO:0008006" key="2">
    <source>
        <dbReference type="Google" id="ProtNLM"/>
    </source>
</evidence>
<dbReference type="EMBL" id="LAZR01057735">
    <property type="protein sequence ID" value="KKK71437.1"/>
    <property type="molecule type" value="Genomic_DNA"/>
</dbReference>
<proteinExistence type="predicted"/>
<organism evidence="1">
    <name type="scientific">marine sediment metagenome</name>
    <dbReference type="NCBI Taxonomy" id="412755"/>
    <lineage>
        <taxon>unclassified sequences</taxon>
        <taxon>metagenomes</taxon>
        <taxon>ecological metagenomes</taxon>
    </lineage>
</organism>